<gene>
    <name evidence="2" type="ORF">KME07_06695</name>
</gene>
<dbReference type="PANTHER" id="PTHR34610">
    <property type="entry name" value="SSL7007 PROTEIN"/>
    <property type="match status" value="1"/>
</dbReference>
<evidence type="ECO:0000313" key="2">
    <source>
        <dbReference type="EMBL" id="MBW4465114.1"/>
    </source>
</evidence>
<name>A0A951PAI5_9CYAN</name>
<protein>
    <submittedName>
        <fullName evidence="2">Toxin-antitoxin system toxin component, PIN family</fullName>
    </submittedName>
</protein>
<dbReference type="Pfam" id="PF13470">
    <property type="entry name" value="PIN_3"/>
    <property type="match status" value="1"/>
</dbReference>
<comment type="caution">
    <text evidence="2">The sequence shown here is derived from an EMBL/GenBank/DDBJ whole genome shotgun (WGS) entry which is preliminary data.</text>
</comment>
<dbReference type="InterPro" id="IPR002716">
    <property type="entry name" value="PIN_dom"/>
</dbReference>
<dbReference type="AlphaFoldDB" id="A0A951PAI5"/>
<proteinExistence type="predicted"/>
<dbReference type="NCBIfam" id="TIGR00305">
    <property type="entry name" value="putative toxin-antitoxin system toxin component, PIN family"/>
    <property type="match status" value="1"/>
</dbReference>
<dbReference type="InterPro" id="IPR002850">
    <property type="entry name" value="PIN_toxin-like"/>
</dbReference>
<dbReference type="SUPFAM" id="SSF88723">
    <property type="entry name" value="PIN domain-like"/>
    <property type="match status" value="1"/>
</dbReference>
<dbReference type="Gene3D" id="3.40.50.1010">
    <property type="entry name" value="5'-nuclease"/>
    <property type="match status" value="1"/>
</dbReference>
<organism evidence="2 3">
    <name type="scientific">Pegethrix bostrychoides GSE-TBD4-15B</name>
    <dbReference type="NCBI Taxonomy" id="2839662"/>
    <lineage>
        <taxon>Bacteria</taxon>
        <taxon>Bacillati</taxon>
        <taxon>Cyanobacteriota</taxon>
        <taxon>Cyanophyceae</taxon>
        <taxon>Oculatellales</taxon>
        <taxon>Oculatellaceae</taxon>
        <taxon>Pegethrix</taxon>
    </lineage>
</organism>
<dbReference type="PANTHER" id="PTHR34610:SF3">
    <property type="entry name" value="SSL7007 PROTEIN"/>
    <property type="match status" value="1"/>
</dbReference>
<evidence type="ECO:0000313" key="3">
    <source>
        <dbReference type="Proteomes" id="UP000707356"/>
    </source>
</evidence>
<accession>A0A951PAI5</accession>
<feature type="domain" description="PIN" evidence="1">
    <location>
        <begin position="5"/>
        <end position="118"/>
    </location>
</feature>
<reference evidence="2" key="1">
    <citation type="submission" date="2021-05" db="EMBL/GenBank/DDBJ databases">
        <authorList>
            <person name="Pietrasiak N."/>
            <person name="Ward R."/>
            <person name="Stajich J.E."/>
            <person name="Kurbessoian T."/>
        </authorList>
    </citation>
    <scope>NUCLEOTIDE SEQUENCE</scope>
    <source>
        <strain evidence="2">GSE-TBD4-15B</strain>
    </source>
</reference>
<dbReference type="InterPro" id="IPR029060">
    <property type="entry name" value="PIN-like_dom_sf"/>
</dbReference>
<reference evidence="2" key="2">
    <citation type="journal article" date="2022" name="Microbiol. Resour. Announc.">
        <title>Metagenome Sequencing to Explore Phylogenomics of Terrestrial Cyanobacteria.</title>
        <authorList>
            <person name="Ward R.D."/>
            <person name="Stajich J.E."/>
            <person name="Johansen J.R."/>
            <person name="Huntemann M."/>
            <person name="Clum A."/>
            <person name="Foster B."/>
            <person name="Foster B."/>
            <person name="Roux S."/>
            <person name="Palaniappan K."/>
            <person name="Varghese N."/>
            <person name="Mukherjee S."/>
            <person name="Reddy T.B.K."/>
            <person name="Daum C."/>
            <person name="Copeland A."/>
            <person name="Chen I.A."/>
            <person name="Ivanova N.N."/>
            <person name="Kyrpides N.C."/>
            <person name="Shapiro N."/>
            <person name="Eloe-Fadrosh E.A."/>
            <person name="Pietrasiak N."/>
        </authorList>
    </citation>
    <scope>NUCLEOTIDE SEQUENCE</scope>
    <source>
        <strain evidence="2">GSE-TBD4-15B</strain>
    </source>
</reference>
<evidence type="ECO:0000259" key="1">
    <source>
        <dbReference type="SMART" id="SM00670"/>
    </source>
</evidence>
<sequence length="137" mass="15244">MSSERLFVLDTNVIVSALLAKEGKARRALDKAQQNGLLLMSLPVLAELEEVLTRPKFDKYLTVTERKLFLSGFVKTVQFVEIEETIKICRDPKDDKYLELAINGKATCLVSGDADLLVLNPFAGISILTVQVFLELS</sequence>
<dbReference type="SMART" id="SM00670">
    <property type="entry name" value="PINc"/>
    <property type="match status" value="1"/>
</dbReference>
<dbReference type="EMBL" id="JAHHHV010000030">
    <property type="protein sequence ID" value="MBW4465114.1"/>
    <property type="molecule type" value="Genomic_DNA"/>
</dbReference>
<dbReference type="Proteomes" id="UP000707356">
    <property type="component" value="Unassembled WGS sequence"/>
</dbReference>